<gene>
    <name evidence="1" type="ORF">ABLV49_02465</name>
</gene>
<dbReference type="RefSeq" id="WP_349280031.1">
    <property type="nucleotide sequence ID" value="NZ_CP157675.1"/>
</dbReference>
<name>A0AAU7LSR4_9BURK</name>
<protein>
    <submittedName>
        <fullName evidence="1">Uncharacterized protein</fullName>
    </submittedName>
</protein>
<organism evidence="1">
    <name type="scientific">Polaromonas hydrogenivorans</name>
    <dbReference type="NCBI Taxonomy" id="335476"/>
    <lineage>
        <taxon>Bacteria</taxon>
        <taxon>Pseudomonadati</taxon>
        <taxon>Pseudomonadota</taxon>
        <taxon>Betaproteobacteria</taxon>
        <taxon>Burkholderiales</taxon>
        <taxon>Comamonadaceae</taxon>
        <taxon>Polaromonas</taxon>
    </lineage>
</organism>
<reference evidence="1" key="1">
    <citation type="submission" date="2024-05" db="EMBL/GenBank/DDBJ databases">
        <authorList>
            <person name="Bunk B."/>
            <person name="Swiderski J."/>
            <person name="Sproer C."/>
            <person name="Thiel V."/>
        </authorList>
    </citation>
    <scope>NUCLEOTIDE SEQUENCE</scope>
    <source>
        <strain evidence="1">DSM 17735</strain>
    </source>
</reference>
<evidence type="ECO:0000313" key="1">
    <source>
        <dbReference type="EMBL" id="XBP70694.1"/>
    </source>
</evidence>
<dbReference type="AlphaFoldDB" id="A0AAU7LSR4"/>
<accession>A0AAU7LSR4</accession>
<sequence>MATQAEGAWRYGVHSRLHPFHGACRPIQWGSLIVQPGQTLQAPPLSAFEGEQLSQYAQYGNSLVSRNQRGLDVKAQIEAQQAALAQAQIQEQRYNLMMSGGPRGGTGAAYGDAPAAPVSASAAAGGRGVFDRSGAGELDSLVNGNPLADASETLSQGLARAVKSAAAIADGAVELAVKGSWNAMGARPASSVAALPAALFMGGAQAYTEIQRDLQQRWSAEIQTPGGQAIEAFAGQLLEPVAQGITQLRSYSQSQLGDGATTAFFATAQFGVEAFGFLGGVSGLGRGAARLGLDGASLAAAGEVATARVGPFAGDMGNTVRAGASAMLDAMPGGSSAGVRWPGYQIGAVGDLGNIRAGGLMRNAASEGGGGGNWGK</sequence>
<proteinExistence type="predicted"/>
<dbReference type="EMBL" id="CP157675">
    <property type="protein sequence ID" value="XBP70694.1"/>
    <property type="molecule type" value="Genomic_DNA"/>
</dbReference>